<comment type="caution">
    <text evidence="2">The sequence shown here is derived from an EMBL/GenBank/DDBJ whole genome shotgun (WGS) entry which is preliminary data.</text>
</comment>
<gene>
    <name evidence="2" type="ORF">FCIRC_102</name>
</gene>
<reference evidence="3" key="1">
    <citation type="journal article" date="2020" name="BMC Genomics">
        <title>Correction to: Identification and distribution of gene clusters required for synthesis of sphingolipid metabolism inhibitors in diverse species of the filamentous fungus Fusarium.</title>
        <authorList>
            <person name="Kim H.S."/>
            <person name="Lohmar J.M."/>
            <person name="Busman M."/>
            <person name="Brown D.W."/>
            <person name="Naumann T.A."/>
            <person name="Divon H.H."/>
            <person name="Lysoe E."/>
            <person name="Uhlig S."/>
            <person name="Proctor R.H."/>
        </authorList>
    </citation>
    <scope>NUCLEOTIDE SEQUENCE [LARGE SCALE GENOMIC DNA]</scope>
    <source>
        <strain evidence="3">NRRL 25331</strain>
    </source>
</reference>
<reference evidence="2 3" key="2">
    <citation type="submission" date="2020-05" db="EMBL/GenBank/DDBJ databases">
        <title>Identification and distribution of gene clusters putatively required for synthesis of sphingolipid metabolism inhibitors in phylogenetically diverse species of the filamentous fungus Fusarium.</title>
        <authorList>
            <person name="Kim H.-S."/>
            <person name="Busman M."/>
            <person name="Brown D.W."/>
            <person name="Divon H."/>
            <person name="Uhlig S."/>
            <person name="Proctor R.H."/>
        </authorList>
    </citation>
    <scope>NUCLEOTIDE SEQUENCE [LARGE SCALE GENOMIC DNA]</scope>
    <source>
        <strain evidence="2 3">NRRL 25331</strain>
    </source>
</reference>
<organism evidence="2 3">
    <name type="scientific">Fusarium circinatum</name>
    <name type="common">Pitch canker fungus</name>
    <name type="synonym">Gibberella circinata</name>
    <dbReference type="NCBI Taxonomy" id="48490"/>
    <lineage>
        <taxon>Eukaryota</taxon>
        <taxon>Fungi</taxon>
        <taxon>Dikarya</taxon>
        <taxon>Ascomycota</taxon>
        <taxon>Pezizomycotina</taxon>
        <taxon>Sordariomycetes</taxon>
        <taxon>Hypocreomycetidae</taxon>
        <taxon>Hypocreales</taxon>
        <taxon>Nectriaceae</taxon>
        <taxon>Fusarium</taxon>
        <taxon>Fusarium fujikuroi species complex</taxon>
    </lineage>
</organism>
<feature type="region of interest" description="Disordered" evidence="1">
    <location>
        <begin position="279"/>
        <end position="310"/>
    </location>
</feature>
<dbReference type="Proteomes" id="UP000572754">
    <property type="component" value="Unassembled WGS sequence"/>
</dbReference>
<protein>
    <submittedName>
        <fullName evidence="2">Uncharacterized protein</fullName>
    </submittedName>
</protein>
<evidence type="ECO:0000256" key="1">
    <source>
        <dbReference type="SAM" id="MobiDB-lite"/>
    </source>
</evidence>
<sequence>MSAVNETAQPPGCRRIKADDIDESLVPIVEAILESHPAVMLAEMTAIFQDGDSLINESWSQADEDKIEAEWQASKRKKSSDYAGIRKKNDDPLRDLWRVCLRFFRQAPPVLLSEHNRLQFVPKIAIPTFRSSCHLFTKDACSAIADLIVHPIWGQDHRPFVEALKYAANCRVGGTRNFRWFIYPDEHCPVLESLNARLEADTAEQLPRTVHHLHTKALETVIASGNSPSLFSDLIYRIGRLARAERSLMDYEKELLEKNILPFKITDLDCFEVGQSAFKGATSPRSSSERARASIRARSRSQHGESSQSIVLASRRGGKVPHRLQGAAPGAVPQAAPKELPRGLKTLFRDLHAALPEEELLLPPEVTPEAPSPVPAQACSGGRHIGVIAGAFTINLPVWMDFERFVVGEDGRDIDAINKEILEPGVAISWEVYGETPVRFLVQRSRMVLLDSGGLSGELGLLPQGHPSDQSLPGKDTDLEEAQLVWQQALAESDLFATRARKAIECFDLWSPMIREMIQKPLGIAEGSLAAWVWDGCGSDERTKRLNVAREVWLSSSSDPRVIRRATKWVQSFVATLQPSA</sequence>
<name>A0A8H6CU01_FUSCI</name>
<keyword evidence="3" id="KW-1185">Reference proteome</keyword>
<dbReference type="AlphaFoldDB" id="A0A8H6CU01"/>
<evidence type="ECO:0000313" key="2">
    <source>
        <dbReference type="EMBL" id="KAF5692187.1"/>
    </source>
</evidence>
<evidence type="ECO:0000313" key="3">
    <source>
        <dbReference type="Proteomes" id="UP000572754"/>
    </source>
</evidence>
<proteinExistence type="predicted"/>
<dbReference type="EMBL" id="JAAQPE010000007">
    <property type="protein sequence ID" value="KAF5692187.1"/>
    <property type="molecule type" value="Genomic_DNA"/>
</dbReference>
<accession>A0A8H6CU01</accession>